<reference evidence="3" key="1">
    <citation type="submission" date="2019-02" db="EMBL/GenBank/DDBJ databases">
        <authorList>
            <person name="Gruber-Vodicka R. H."/>
            <person name="Seah K. B. B."/>
        </authorList>
    </citation>
    <scope>NUCLEOTIDE SEQUENCE</scope>
    <source>
        <strain evidence="3">BECK_M6</strain>
    </source>
</reference>
<evidence type="ECO:0000259" key="2">
    <source>
        <dbReference type="Pfam" id="PF03781"/>
    </source>
</evidence>
<dbReference type="AlphaFoldDB" id="A0A450UPR8"/>
<feature type="region of interest" description="Disordered" evidence="1">
    <location>
        <begin position="105"/>
        <end position="127"/>
    </location>
</feature>
<proteinExistence type="predicted"/>
<dbReference type="PANTHER" id="PTHR23150">
    <property type="entry name" value="SULFATASE MODIFYING FACTOR 1, 2"/>
    <property type="match status" value="1"/>
</dbReference>
<dbReference type="InterPro" id="IPR051043">
    <property type="entry name" value="Sulfatase_Mod_Factor_Kinase"/>
</dbReference>
<name>A0A450UPR8_9GAMM</name>
<dbReference type="InterPro" id="IPR016187">
    <property type="entry name" value="CTDL_fold"/>
</dbReference>
<organism evidence="3">
    <name type="scientific">Candidatus Kentrum sp. LFY</name>
    <dbReference type="NCBI Taxonomy" id="2126342"/>
    <lineage>
        <taxon>Bacteria</taxon>
        <taxon>Pseudomonadati</taxon>
        <taxon>Pseudomonadota</taxon>
        <taxon>Gammaproteobacteria</taxon>
        <taxon>Candidatus Kentrum</taxon>
    </lineage>
</organism>
<evidence type="ECO:0000256" key="1">
    <source>
        <dbReference type="SAM" id="MobiDB-lite"/>
    </source>
</evidence>
<gene>
    <name evidence="3" type="ORF">BECKLFY1418A_GA0070994_10418</name>
</gene>
<dbReference type="InterPro" id="IPR042095">
    <property type="entry name" value="SUMF_sf"/>
</dbReference>
<protein>
    <submittedName>
        <fullName evidence="3">Formylglycine-generating enzyme, required for sulfatase activity, contains SUMF1/FGE domain</fullName>
    </submittedName>
</protein>
<dbReference type="EMBL" id="CAADFH010000041">
    <property type="protein sequence ID" value="VFJ94532.1"/>
    <property type="molecule type" value="Genomic_DNA"/>
</dbReference>
<feature type="region of interest" description="Disordered" evidence="1">
    <location>
        <begin position="832"/>
        <end position="860"/>
    </location>
</feature>
<sequence length="1177" mass="131742">MSPRFLTHGGCGRADLLVLLETHRHIGPATGADADSMAALLGFHPRADLPPKVLDAAEIAEFLGKTVPSSGDTVPPLRVEADKKLERATFWQPVIFRLVDREYSEPKPTDPALATEPVSWGHKDKHRTPPSVPALAPWSALHSHLRNALAIHRGRRQLDIQRLVAKISRLQPLGRLPWRRRTGWGNGLQVIDDRSRHLEPYLTDHAWVGGTLSRLFADYALEWGLIDEVLEEPLLRVPGDRLIRYRPPSAGMGILVLSDLGCLSRTPIARNRWLALGRKWLETGCRPVVLSPAIPGYREEGLSEFFHILHWEPRATGTDETLMEGVEKLLRLLSSAIRIEPGLLRTIRLGFPDDMPPAAAEALFWQHRDLQETNSVAATLDVSAAEGLRTDFANEKNTPLEYRKEVVALLRNWRTHLPDEIWFEEILTLKEYLAGAFPAEYEQDLEEAHARFRQLGIQARGGKHPPLSPRALAWAGRFFRRAPRKLADEPELRPLRAAALRGESGIDENPIRSLTVILQGEDLVFGEGMQTSSGSLLGRLETQDGLIDCQDGLIDCEPVLGWEEDRALFWETAASPAWAQAWGKDEYGPWVTFQIGDVVQRLRWCPPGRFLMGSPKDEPGRWNNESPQHEVVLGEGFWLFDTPVTQKLWQAVMGDNPSRFKGDDRPVEQVSWDDTQAFIVWLNGKLPGLELSLPSEAQWEYACRAGTTTALYNGPIEIREDKAVALESIAWYFGNSNGQTHPVGEKQPNPWGLYDMLGNVDEWVQDQWRDNYRDAPSDGTPRKGLEAAAERVSRGGSWIYDARNVRAAVRGWYEPGHRDDDLGFRCARVHAGQASQGAKPARPRGAAQSETAARKAGRGEAIALHPSERSKSIAIVPGEKSLLIRTDREILTLQRSPRPSWGSAMGRDGFGLWSEFGLGSVVQRMRWCPPGKFTMGSPWGEPGRYGNEGPRHEVVLSKGFWLFDTPVTQALWEVVMGVNPLRFKSPDRPVEKVSWEDCQEFLARLNERIPELELSLPSESQWEYACRAGTQTALYNGPMEILGEHDAPVLDGIAWYGGNSGEGFELDDGYDSSGWSEKQYPHKKAGTRPVKLKEPNAWGLYDMLGNVWEWTQDSWHNNYEGAPVDGSPWEGDSGAGRVSRGGSWIISARYVRAAFRSRFEPGARGDSLGFRCARVHA</sequence>
<evidence type="ECO:0000313" key="3">
    <source>
        <dbReference type="EMBL" id="VFJ94532.1"/>
    </source>
</evidence>
<feature type="domain" description="Sulfatase-modifying factor enzyme-like" evidence="2">
    <location>
        <begin position="925"/>
        <end position="1174"/>
    </location>
</feature>
<accession>A0A450UPR8</accession>
<dbReference type="PANTHER" id="PTHR23150:SF19">
    <property type="entry name" value="FORMYLGLYCINE-GENERATING ENZYME"/>
    <property type="match status" value="1"/>
</dbReference>
<dbReference type="SUPFAM" id="SSF56436">
    <property type="entry name" value="C-type lectin-like"/>
    <property type="match status" value="2"/>
</dbReference>
<dbReference type="Pfam" id="PF03781">
    <property type="entry name" value="FGE-sulfatase"/>
    <property type="match status" value="2"/>
</dbReference>
<feature type="domain" description="Sulfatase-modifying factor enzyme-like" evidence="2">
    <location>
        <begin position="605"/>
        <end position="828"/>
    </location>
</feature>
<dbReference type="Gene3D" id="3.90.1580.10">
    <property type="entry name" value="paralog of FGE (formylglycine-generating enzyme)"/>
    <property type="match status" value="2"/>
</dbReference>
<dbReference type="InterPro" id="IPR005532">
    <property type="entry name" value="SUMF_dom"/>
</dbReference>
<dbReference type="GO" id="GO:0120147">
    <property type="term" value="F:formylglycine-generating oxidase activity"/>
    <property type="evidence" value="ECO:0007669"/>
    <property type="project" value="TreeGrafter"/>
</dbReference>